<proteinExistence type="predicted"/>
<keyword evidence="2" id="KW-1185">Reference proteome</keyword>
<gene>
    <name evidence="1" type="ORF">NDU88_000875</name>
</gene>
<sequence>MFYDQVIPEAPGLRLQDFLQLQNQPSVSQCCTIKLPSYLLRTYPIQGVILRPSAADLVLLGFPLCCVKPVLHPTLFALWKISHSFRCSLQCNIIPSSADPVLLSCPFCCVKNVFASNTACTIKGDSLCTKCLLEKTSLVARPFLTSQFYANVK</sequence>
<evidence type="ECO:0000313" key="1">
    <source>
        <dbReference type="EMBL" id="KAJ1080681.1"/>
    </source>
</evidence>
<dbReference type="EMBL" id="JANPWB010000016">
    <property type="protein sequence ID" value="KAJ1080681.1"/>
    <property type="molecule type" value="Genomic_DNA"/>
</dbReference>
<organism evidence="1 2">
    <name type="scientific">Pleurodeles waltl</name>
    <name type="common">Iberian ribbed newt</name>
    <dbReference type="NCBI Taxonomy" id="8319"/>
    <lineage>
        <taxon>Eukaryota</taxon>
        <taxon>Metazoa</taxon>
        <taxon>Chordata</taxon>
        <taxon>Craniata</taxon>
        <taxon>Vertebrata</taxon>
        <taxon>Euteleostomi</taxon>
        <taxon>Amphibia</taxon>
        <taxon>Batrachia</taxon>
        <taxon>Caudata</taxon>
        <taxon>Salamandroidea</taxon>
        <taxon>Salamandridae</taxon>
        <taxon>Pleurodelinae</taxon>
        <taxon>Pleurodeles</taxon>
    </lineage>
</organism>
<comment type="caution">
    <text evidence="1">The sequence shown here is derived from an EMBL/GenBank/DDBJ whole genome shotgun (WGS) entry which is preliminary data.</text>
</comment>
<protein>
    <submittedName>
        <fullName evidence="1">Uncharacterized protein</fullName>
    </submittedName>
</protein>
<dbReference type="Proteomes" id="UP001066276">
    <property type="component" value="Chromosome 12"/>
</dbReference>
<dbReference type="AlphaFoldDB" id="A0AAV7KN53"/>
<name>A0AAV7KN53_PLEWA</name>
<reference evidence="1" key="1">
    <citation type="journal article" date="2022" name="bioRxiv">
        <title>Sequencing and chromosome-scale assembly of the giantPleurodeles waltlgenome.</title>
        <authorList>
            <person name="Brown T."/>
            <person name="Elewa A."/>
            <person name="Iarovenko S."/>
            <person name="Subramanian E."/>
            <person name="Araus A.J."/>
            <person name="Petzold A."/>
            <person name="Susuki M."/>
            <person name="Suzuki K.-i.T."/>
            <person name="Hayashi T."/>
            <person name="Toyoda A."/>
            <person name="Oliveira C."/>
            <person name="Osipova E."/>
            <person name="Leigh N.D."/>
            <person name="Simon A."/>
            <person name="Yun M.H."/>
        </authorList>
    </citation>
    <scope>NUCLEOTIDE SEQUENCE</scope>
    <source>
        <strain evidence="1">20211129_DDA</strain>
        <tissue evidence="1">Liver</tissue>
    </source>
</reference>
<accession>A0AAV7KN53</accession>
<evidence type="ECO:0000313" key="2">
    <source>
        <dbReference type="Proteomes" id="UP001066276"/>
    </source>
</evidence>